<dbReference type="KEGG" id="mff:MFFC18_48630"/>
<proteinExistence type="predicted"/>
<feature type="region of interest" description="Disordered" evidence="1">
    <location>
        <begin position="1"/>
        <end position="23"/>
    </location>
</feature>
<organism evidence="3 4">
    <name type="scientific">Mariniblastus fucicola</name>
    <dbReference type="NCBI Taxonomy" id="980251"/>
    <lineage>
        <taxon>Bacteria</taxon>
        <taxon>Pseudomonadati</taxon>
        <taxon>Planctomycetota</taxon>
        <taxon>Planctomycetia</taxon>
        <taxon>Pirellulales</taxon>
        <taxon>Pirellulaceae</taxon>
        <taxon>Mariniblastus</taxon>
    </lineage>
</organism>
<dbReference type="RefSeq" id="WP_084416854.1">
    <property type="nucleotide sequence ID" value="NZ_CP042912.1"/>
</dbReference>
<feature type="domain" description="PRC-barrel" evidence="2">
    <location>
        <begin position="12"/>
        <end position="73"/>
    </location>
</feature>
<evidence type="ECO:0000256" key="1">
    <source>
        <dbReference type="SAM" id="MobiDB-lite"/>
    </source>
</evidence>
<dbReference type="Proteomes" id="UP000322214">
    <property type="component" value="Chromosome"/>
</dbReference>
<dbReference type="Gene3D" id="2.30.30.240">
    <property type="entry name" value="PRC-barrel domain"/>
    <property type="match status" value="1"/>
</dbReference>
<keyword evidence="4" id="KW-1185">Reference proteome</keyword>
<accession>A0A5B9PI23</accession>
<dbReference type="AlphaFoldDB" id="A0A5B9PI23"/>
<evidence type="ECO:0000313" key="4">
    <source>
        <dbReference type="Proteomes" id="UP000322214"/>
    </source>
</evidence>
<sequence length="121" mass="13536">MSTGTTERCSMSTSSLTGDEIRNRNDETLGSVHDIMVDCGTGKVSYVVMTSGGFLGFGNKLFALPMSALELDTECKCLRMNASKESFKESDGFDKDNWPNMADPRWEEDTHKRFDATPYWV</sequence>
<feature type="compositionally biased region" description="Polar residues" evidence="1">
    <location>
        <begin position="1"/>
        <end position="17"/>
    </location>
</feature>
<dbReference type="PANTHER" id="PTHR36505">
    <property type="entry name" value="BLR1072 PROTEIN"/>
    <property type="match status" value="1"/>
</dbReference>
<dbReference type="PANTHER" id="PTHR36505:SF1">
    <property type="entry name" value="BLR1072 PROTEIN"/>
    <property type="match status" value="1"/>
</dbReference>
<dbReference type="Pfam" id="PF05239">
    <property type="entry name" value="PRC"/>
    <property type="match status" value="1"/>
</dbReference>
<evidence type="ECO:0000259" key="2">
    <source>
        <dbReference type="Pfam" id="PF05239"/>
    </source>
</evidence>
<name>A0A5B9PI23_9BACT</name>
<reference evidence="3 4" key="1">
    <citation type="submission" date="2019-08" db="EMBL/GenBank/DDBJ databases">
        <title>Deep-cultivation of Planctomycetes and their phenomic and genomic characterization uncovers novel biology.</title>
        <authorList>
            <person name="Wiegand S."/>
            <person name="Jogler M."/>
            <person name="Boedeker C."/>
            <person name="Pinto D."/>
            <person name="Vollmers J."/>
            <person name="Rivas-Marin E."/>
            <person name="Kohn T."/>
            <person name="Peeters S.H."/>
            <person name="Heuer A."/>
            <person name="Rast P."/>
            <person name="Oberbeckmann S."/>
            <person name="Bunk B."/>
            <person name="Jeske O."/>
            <person name="Meyerdierks A."/>
            <person name="Storesund J.E."/>
            <person name="Kallscheuer N."/>
            <person name="Luecker S."/>
            <person name="Lage O.M."/>
            <person name="Pohl T."/>
            <person name="Merkel B.J."/>
            <person name="Hornburger P."/>
            <person name="Mueller R.-W."/>
            <person name="Bruemmer F."/>
            <person name="Labrenz M."/>
            <person name="Spormann A.M."/>
            <person name="Op den Camp H."/>
            <person name="Overmann J."/>
            <person name="Amann R."/>
            <person name="Jetten M.S.M."/>
            <person name="Mascher T."/>
            <person name="Medema M.H."/>
            <person name="Devos D.P."/>
            <person name="Kaster A.-K."/>
            <person name="Ovreas L."/>
            <person name="Rohde M."/>
            <person name="Galperin M.Y."/>
            <person name="Jogler C."/>
        </authorList>
    </citation>
    <scope>NUCLEOTIDE SEQUENCE [LARGE SCALE GENOMIC DNA]</scope>
    <source>
        <strain evidence="3 4">FC18</strain>
    </source>
</reference>
<dbReference type="InterPro" id="IPR011033">
    <property type="entry name" value="PRC_barrel-like_sf"/>
</dbReference>
<dbReference type="EMBL" id="CP042912">
    <property type="protein sequence ID" value="QEG24940.1"/>
    <property type="molecule type" value="Genomic_DNA"/>
</dbReference>
<dbReference type="OrthoDB" id="286778at2"/>
<dbReference type="InterPro" id="IPR027275">
    <property type="entry name" value="PRC-brl_dom"/>
</dbReference>
<protein>
    <submittedName>
        <fullName evidence="3">PRC-barrel domain protein</fullName>
    </submittedName>
</protein>
<dbReference type="SUPFAM" id="SSF50346">
    <property type="entry name" value="PRC-barrel domain"/>
    <property type="match status" value="1"/>
</dbReference>
<gene>
    <name evidence="3" type="ORF">MFFC18_48630</name>
</gene>
<evidence type="ECO:0000313" key="3">
    <source>
        <dbReference type="EMBL" id="QEG24940.1"/>
    </source>
</evidence>